<name>A0A330LVY8_9GAMM</name>
<evidence type="ECO:0000313" key="2">
    <source>
        <dbReference type="EMBL" id="SQH74429.1"/>
    </source>
</evidence>
<feature type="region of interest" description="Disordered" evidence="1">
    <location>
        <begin position="147"/>
        <end position="210"/>
    </location>
</feature>
<dbReference type="KEGG" id="sbk:SHEWBE_0440"/>
<evidence type="ECO:0000313" key="3">
    <source>
        <dbReference type="Proteomes" id="UP000250123"/>
    </source>
</evidence>
<evidence type="ECO:0000256" key="1">
    <source>
        <dbReference type="SAM" id="MobiDB-lite"/>
    </source>
</evidence>
<dbReference type="AlphaFoldDB" id="A0A330LVY8"/>
<dbReference type="OrthoDB" id="6263687at2"/>
<dbReference type="Pfam" id="PF11748">
    <property type="entry name" value="DUF3306"/>
    <property type="match status" value="1"/>
</dbReference>
<protein>
    <recommendedName>
        <fullName evidence="4">DUF3306 domain-containing protein</fullName>
    </recommendedName>
</protein>
<gene>
    <name evidence="2" type="ORF">SHEWBE_0440</name>
</gene>
<sequence length="210" mass="23015">MSDKPSGLFSRWTQRRQQVEEERLAEEAAIATEQEALADEVLLDQESEQALDREADGEAKVLMAEDLPDPDKIEVGGSFASFMGANVDPTAKAAALKALWKQPQYSEIDGLLEYALDYSNQPKLSAEQSAKIAKKIFRYVTKKEDEVEEQALAQEAEEHATESADESTAASRSDDTHLDGEAPEDILDIDSDDLPQNAPDSAGDTKEVVV</sequence>
<proteinExistence type="predicted"/>
<feature type="compositionally biased region" description="Acidic residues" evidence="1">
    <location>
        <begin position="181"/>
        <end position="193"/>
    </location>
</feature>
<dbReference type="InterPro" id="IPR021735">
    <property type="entry name" value="DUF3306"/>
</dbReference>
<reference evidence="3" key="1">
    <citation type="submission" date="2018-06" db="EMBL/GenBank/DDBJ databases">
        <authorList>
            <person name="Cea G.-C."/>
            <person name="William W."/>
        </authorList>
    </citation>
    <scope>NUCLEOTIDE SEQUENCE [LARGE SCALE GENOMIC DNA]</scope>
    <source>
        <strain evidence="3">DB21MT-2</strain>
    </source>
</reference>
<organism evidence="2 3">
    <name type="scientific">Shewanella benthica</name>
    <dbReference type="NCBI Taxonomy" id="43661"/>
    <lineage>
        <taxon>Bacteria</taxon>
        <taxon>Pseudomonadati</taxon>
        <taxon>Pseudomonadota</taxon>
        <taxon>Gammaproteobacteria</taxon>
        <taxon>Alteromonadales</taxon>
        <taxon>Shewanellaceae</taxon>
        <taxon>Shewanella</taxon>
    </lineage>
</organism>
<dbReference type="EMBL" id="LS483452">
    <property type="protein sequence ID" value="SQH74429.1"/>
    <property type="molecule type" value="Genomic_DNA"/>
</dbReference>
<evidence type="ECO:0008006" key="4">
    <source>
        <dbReference type="Google" id="ProtNLM"/>
    </source>
</evidence>
<dbReference type="RefSeq" id="WP_112351228.1">
    <property type="nucleotide sequence ID" value="NZ_LS483452.1"/>
</dbReference>
<dbReference type="Proteomes" id="UP000250123">
    <property type="component" value="Chromosome SHEWBE"/>
</dbReference>
<accession>A0A330LVY8</accession>